<name>A0A7T1WS84_9ACTN</name>
<feature type="transmembrane region" description="Helical" evidence="7">
    <location>
        <begin position="125"/>
        <end position="146"/>
    </location>
</feature>
<gene>
    <name evidence="10" type="ORF">G4Z16_13655</name>
</gene>
<feature type="transmembrane region" description="Helical" evidence="7">
    <location>
        <begin position="38"/>
        <end position="61"/>
    </location>
</feature>
<dbReference type="PANTHER" id="PTHR30353">
    <property type="entry name" value="INNER MEMBRANE PROTEIN DEDA-RELATED"/>
    <property type="match status" value="1"/>
</dbReference>
<dbReference type="EMBL" id="CP048882">
    <property type="protein sequence ID" value="QPP07256.1"/>
    <property type="molecule type" value="Genomic_DNA"/>
</dbReference>
<evidence type="ECO:0000313" key="11">
    <source>
        <dbReference type="Proteomes" id="UP000595046"/>
    </source>
</evidence>
<comment type="subcellular location">
    <subcellularLocation>
        <location evidence="1 7">Cell membrane</location>
        <topology evidence="1 7">Multi-pass membrane protein</topology>
    </subcellularLocation>
</comment>
<feature type="transmembrane region" description="Helical" evidence="7">
    <location>
        <begin position="158"/>
        <end position="179"/>
    </location>
</feature>
<evidence type="ECO:0000256" key="3">
    <source>
        <dbReference type="ARBA" id="ARBA00022475"/>
    </source>
</evidence>
<reference evidence="11" key="1">
    <citation type="submission" date="2020-02" db="EMBL/GenBank/DDBJ databases">
        <title>Streptomyces sp. ASO4wet.</title>
        <authorList>
            <person name="Risdian C."/>
            <person name="Landwehr W."/>
            <person name="Schupp P."/>
            <person name="Wink J."/>
        </authorList>
    </citation>
    <scope>NUCLEOTIDE SEQUENCE [LARGE SCALE GENOMIC DNA]</scope>
    <source>
        <strain evidence="11">ASO4wet</strain>
    </source>
</reference>
<sequence>MDSTHWIYALLVLATLPPMVPNSALVAGAGAMAAAGGLSLPFLVLVLLASTVVGDLGVFWAGRRSSGRVVAWLSRRPGRRSMLERTAAGLERHGVPSVIAVRFVPGGRGVGGLTAGVVGYPVRSYLLGAVIAEAVFVSYTVGLGYLGGRFAMDGVARWFIGPLVSLLVAGAVSAVRRIARGRREEAERSEEPEEPDPVPP</sequence>
<dbReference type="Proteomes" id="UP000595046">
    <property type="component" value="Chromosome"/>
</dbReference>
<evidence type="ECO:0000256" key="2">
    <source>
        <dbReference type="ARBA" id="ARBA00010792"/>
    </source>
</evidence>
<proteinExistence type="inferred from homology"/>
<evidence type="ECO:0000256" key="8">
    <source>
        <dbReference type="SAM" id="MobiDB-lite"/>
    </source>
</evidence>
<evidence type="ECO:0000256" key="4">
    <source>
        <dbReference type="ARBA" id="ARBA00022692"/>
    </source>
</evidence>
<protein>
    <submittedName>
        <fullName evidence="10">DedA family protein</fullName>
    </submittedName>
</protein>
<dbReference type="KEGG" id="sbat:G4Z16_13655"/>
<dbReference type="AlphaFoldDB" id="A0A7T1WS84"/>
<evidence type="ECO:0000256" key="6">
    <source>
        <dbReference type="ARBA" id="ARBA00023136"/>
    </source>
</evidence>
<keyword evidence="11" id="KW-1185">Reference proteome</keyword>
<evidence type="ECO:0000259" key="9">
    <source>
        <dbReference type="Pfam" id="PF09335"/>
    </source>
</evidence>
<accession>A0A7T1WS84</accession>
<dbReference type="GO" id="GO:0005886">
    <property type="term" value="C:plasma membrane"/>
    <property type="evidence" value="ECO:0007669"/>
    <property type="project" value="UniProtKB-SubCell"/>
</dbReference>
<dbReference type="RefSeq" id="WP_197351046.1">
    <property type="nucleotide sequence ID" value="NZ_CP048882.1"/>
</dbReference>
<feature type="region of interest" description="Disordered" evidence="8">
    <location>
        <begin position="181"/>
        <end position="200"/>
    </location>
</feature>
<keyword evidence="3 7" id="KW-1003">Cell membrane</keyword>
<dbReference type="Pfam" id="PF09335">
    <property type="entry name" value="VTT_dom"/>
    <property type="match status" value="1"/>
</dbReference>
<comment type="similarity">
    <text evidence="2 7">Belongs to the DedA family.</text>
</comment>
<keyword evidence="4 7" id="KW-0812">Transmembrane</keyword>
<dbReference type="InterPro" id="IPR032818">
    <property type="entry name" value="DedA-like"/>
</dbReference>
<evidence type="ECO:0000256" key="5">
    <source>
        <dbReference type="ARBA" id="ARBA00022989"/>
    </source>
</evidence>
<evidence type="ECO:0000313" key="10">
    <source>
        <dbReference type="EMBL" id="QPP07256.1"/>
    </source>
</evidence>
<dbReference type="PANTHER" id="PTHR30353:SF0">
    <property type="entry name" value="TRANSMEMBRANE PROTEIN"/>
    <property type="match status" value="1"/>
</dbReference>
<comment type="caution">
    <text evidence="7">Lacks conserved residue(s) required for the propagation of feature annotation.</text>
</comment>
<feature type="domain" description="VTT" evidence="9">
    <location>
        <begin position="20"/>
        <end position="145"/>
    </location>
</feature>
<evidence type="ECO:0000256" key="7">
    <source>
        <dbReference type="RuleBase" id="RU367016"/>
    </source>
</evidence>
<keyword evidence="5 7" id="KW-1133">Transmembrane helix</keyword>
<feature type="compositionally biased region" description="Acidic residues" evidence="8">
    <location>
        <begin position="187"/>
        <end position="200"/>
    </location>
</feature>
<organism evidence="10 11">
    <name type="scientific">Streptomyces bathyalis</name>
    <dbReference type="NCBI Taxonomy" id="2710756"/>
    <lineage>
        <taxon>Bacteria</taxon>
        <taxon>Bacillati</taxon>
        <taxon>Actinomycetota</taxon>
        <taxon>Actinomycetes</taxon>
        <taxon>Kitasatosporales</taxon>
        <taxon>Streptomycetaceae</taxon>
        <taxon>Streptomyces</taxon>
    </lineage>
</organism>
<evidence type="ECO:0000256" key="1">
    <source>
        <dbReference type="ARBA" id="ARBA00004651"/>
    </source>
</evidence>
<keyword evidence="6 7" id="KW-0472">Membrane</keyword>
<dbReference type="InterPro" id="IPR032816">
    <property type="entry name" value="VTT_dom"/>
</dbReference>